<dbReference type="Gene3D" id="3.90.228.10">
    <property type="match status" value="1"/>
</dbReference>
<feature type="compositionally biased region" description="Polar residues" evidence="1">
    <location>
        <begin position="107"/>
        <end position="118"/>
    </location>
</feature>
<protein>
    <submittedName>
        <fullName evidence="2">Uncharacterized protein</fullName>
    </submittedName>
</protein>
<dbReference type="Proteomes" id="UP000527143">
    <property type="component" value="Unassembled WGS sequence"/>
</dbReference>
<evidence type="ECO:0000313" key="2">
    <source>
        <dbReference type="EMBL" id="MBB5711339.1"/>
    </source>
</evidence>
<dbReference type="RefSeq" id="WP_184088098.1">
    <property type="nucleotide sequence ID" value="NZ_JACIJF010000007.1"/>
</dbReference>
<accession>A0A840YH66</accession>
<proteinExistence type="predicted"/>
<dbReference type="AlphaFoldDB" id="A0A840YH66"/>
<sequence length="299" mass="33530">MSPDSPTNYRLHKRDPLYREKYDEVMRNHRERPYVRDALHETQPLMQSAMNPTLGNLWTAMGSLFSRKTWQGTDPKNTPSINVTNIDLLKNPELSKNFKARARQMEESGQNPNVTTLYSGHGPSGTEHIARSGHDPAYGQYHSGIFGVLAKGHGALGRGTYASDQVNKAVTYGSGGQKAGEERSILQYDVALGKTHETTDRGELRHRHHNELVRPPFGKAVEEGISAPREEAEYWRTVDSIKGVKSSTPGAGVPGTIAHSKQFDSNEFLIRNPDQILPKARIFYTLPELEERARKEKED</sequence>
<feature type="region of interest" description="Disordered" evidence="1">
    <location>
        <begin position="105"/>
        <end position="126"/>
    </location>
</feature>
<evidence type="ECO:0000256" key="1">
    <source>
        <dbReference type="SAM" id="MobiDB-lite"/>
    </source>
</evidence>
<gene>
    <name evidence="2" type="ORF">FHT02_002583</name>
</gene>
<reference evidence="2 3" key="1">
    <citation type="submission" date="2020-08" db="EMBL/GenBank/DDBJ databases">
        <title>Genomic Encyclopedia of Type Strains, Phase IV (KMG-IV): sequencing the most valuable type-strain genomes for metagenomic binning, comparative biology and taxonomic classification.</title>
        <authorList>
            <person name="Goeker M."/>
        </authorList>
    </citation>
    <scope>NUCLEOTIDE SEQUENCE [LARGE SCALE GENOMIC DNA]</scope>
    <source>
        <strain evidence="2 3">DSM 26736</strain>
    </source>
</reference>
<keyword evidence="3" id="KW-1185">Reference proteome</keyword>
<organism evidence="2 3">
    <name type="scientific">Sphingomonas xinjiangensis</name>
    <dbReference type="NCBI Taxonomy" id="643568"/>
    <lineage>
        <taxon>Bacteria</taxon>
        <taxon>Pseudomonadati</taxon>
        <taxon>Pseudomonadota</taxon>
        <taxon>Alphaproteobacteria</taxon>
        <taxon>Sphingomonadales</taxon>
        <taxon>Sphingomonadaceae</taxon>
        <taxon>Sphingomonas</taxon>
    </lineage>
</organism>
<dbReference type="EMBL" id="JACIJF010000007">
    <property type="protein sequence ID" value="MBB5711339.1"/>
    <property type="molecule type" value="Genomic_DNA"/>
</dbReference>
<dbReference type="SUPFAM" id="SSF56399">
    <property type="entry name" value="ADP-ribosylation"/>
    <property type="match status" value="1"/>
</dbReference>
<evidence type="ECO:0000313" key="3">
    <source>
        <dbReference type="Proteomes" id="UP000527143"/>
    </source>
</evidence>
<name>A0A840YH66_9SPHN</name>
<comment type="caution">
    <text evidence="2">The sequence shown here is derived from an EMBL/GenBank/DDBJ whole genome shotgun (WGS) entry which is preliminary data.</text>
</comment>